<name>A0ABM9FVH4_9BACL</name>
<reference evidence="1" key="1">
    <citation type="submission" date="2022-06" db="EMBL/GenBank/DDBJ databases">
        <authorList>
            <person name="Dietemann V."/>
            <person name="Ory F."/>
            <person name="Dainat B."/>
            <person name="Oberhansli S."/>
        </authorList>
    </citation>
    <scope>NUCLEOTIDE SEQUENCE</scope>
    <source>
        <strain evidence="1">Ena-SAMPLE-TAB-26-04-2022-14:26:32:270-5432</strain>
    </source>
</reference>
<proteinExistence type="predicted"/>
<sequence>MLTSGPGFGKTTALSAFLRSSDLTYAWYGVSPQDNDFIPFVSHIVYTLRQAVPGFGETVLGDMKGGSRSGSEDIYALADLFLNELTMLPQQTLLIIDDYHLVEATDSIEQWMQYVLAYLPDCEKLRIVISSRSRPQWDRLASMRIRGHLLELAREDLAFNEEEIDVLFSDYYDYPLSSSEVRRIFEQTEGWIIVVQLIWQRLLSSNGTDAWNSSAPLWRGCRSAASTSILTCLCCRAIFSATNVNMRLPASSIGWPSTEPEAQATGWCSCWLSKGRRCCFWTRFAQDWRSPCLSGPLRWPKRCTDITRR</sequence>
<evidence type="ECO:0000313" key="1">
    <source>
        <dbReference type="EMBL" id="CAH8243154.1"/>
    </source>
</evidence>
<protein>
    <recommendedName>
        <fullName evidence="3">Orc1-like AAA ATPase domain-containing protein</fullName>
    </recommendedName>
</protein>
<accession>A0ABM9FVH4</accession>
<organism evidence="1 2">
    <name type="scientific">Paenibacillus melissococcoides</name>
    <dbReference type="NCBI Taxonomy" id="2912268"/>
    <lineage>
        <taxon>Bacteria</taxon>
        <taxon>Bacillati</taxon>
        <taxon>Bacillota</taxon>
        <taxon>Bacilli</taxon>
        <taxon>Bacillales</taxon>
        <taxon>Paenibacillaceae</taxon>
        <taxon>Paenibacillus</taxon>
    </lineage>
</organism>
<dbReference type="EMBL" id="CALYLO010000001">
    <property type="protein sequence ID" value="CAH8243154.1"/>
    <property type="molecule type" value="Genomic_DNA"/>
</dbReference>
<gene>
    <name evidence="1" type="ORF">WJ0W_000381</name>
</gene>
<dbReference type="RefSeq" id="WP_261944546.1">
    <property type="nucleotide sequence ID" value="NZ_AP031298.1"/>
</dbReference>
<comment type="caution">
    <text evidence="1">The sequence shown here is derived from an EMBL/GenBank/DDBJ whole genome shotgun (WGS) entry which is preliminary data.</text>
</comment>
<dbReference type="SUPFAM" id="SSF52540">
    <property type="entry name" value="P-loop containing nucleoside triphosphate hydrolases"/>
    <property type="match status" value="1"/>
</dbReference>
<keyword evidence="2" id="KW-1185">Reference proteome</keyword>
<dbReference type="Proteomes" id="UP001154322">
    <property type="component" value="Unassembled WGS sequence"/>
</dbReference>
<dbReference type="InterPro" id="IPR027417">
    <property type="entry name" value="P-loop_NTPase"/>
</dbReference>
<evidence type="ECO:0000313" key="2">
    <source>
        <dbReference type="Proteomes" id="UP001154322"/>
    </source>
</evidence>
<evidence type="ECO:0008006" key="3">
    <source>
        <dbReference type="Google" id="ProtNLM"/>
    </source>
</evidence>